<keyword evidence="2" id="KW-1185">Reference proteome</keyword>
<accession>A0ACB7FLB9</accession>
<proteinExistence type="predicted"/>
<evidence type="ECO:0000313" key="2">
    <source>
        <dbReference type="Proteomes" id="UP000805704"/>
    </source>
</evidence>
<sequence length="664" mass="75641">SHLQVTLCAALLALAASVRCDPGFYLPFDCDDIYRHDNSTPSGVYTIYPAGPISPVKVYCDMDTDGGRWTVIQRRLDGTENFFRPWSHYNTGFGNVAGEYWLGLENIFLLTMRKKNELRFDMEDFVGEKASAQYSSFSVDTENSGYQLHLGSFSGGTAGDSLSSHNNMKFTTFDKDQDQWDKNCAQHYLGGFLDQYDHLDKHTQSGLDLVERYIKFVKERTEIEQSYAKQLRFSNHASFQEILNELNDYAGQRELIAENMMTAICVELTKYLQDLKQERKTHLSDAKKAQQNLESSFKHLESTKKRYAKEWAEAEKATQQAEKTEHDLNATRLDVDKAKQHAHARTHTAEECRNDYAAHLQKYNKEQNFFYYTEIPQIFNKMQDMDERRIRRMAEAYCQFSDIEKKVLPIISKCLEGITSAGMKIDEKQSSTKSGFERPGDVEFEDYTQGIKPATSDSSLNPPKVRAKLWPFSKKHKPPAAEDFSHLPPEQRKKRLQGKIEDITKELQKAQDQSEALEKMKGVYEQNPQMGDPSSLEPQITETAQNLGRLRGELTKYETWLSEAVGGEESSNAINNNTQHGVVAADPPHNIYTEFEDEFDDIESPIGQCTALYTFEGNSEGTISITEGELLSIMEEDKGDGWMRVLRASGEEGYIPSSYVKLGP</sequence>
<organism evidence="1 2">
    <name type="scientific">Nibea albiflora</name>
    <name type="common">Yellow drum</name>
    <name type="synonym">Corvina albiflora</name>
    <dbReference type="NCBI Taxonomy" id="240163"/>
    <lineage>
        <taxon>Eukaryota</taxon>
        <taxon>Metazoa</taxon>
        <taxon>Chordata</taxon>
        <taxon>Craniata</taxon>
        <taxon>Vertebrata</taxon>
        <taxon>Euteleostomi</taxon>
        <taxon>Actinopterygii</taxon>
        <taxon>Neopterygii</taxon>
        <taxon>Teleostei</taxon>
        <taxon>Neoteleostei</taxon>
        <taxon>Acanthomorphata</taxon>
        <taxon>Eupercaria</taxon>
        <taxon>Sciaenidae</taxon>
        <taxon>Nibea</taxon>
    </lineage>
</organism>
<dbReference type="Proteomes" id="UP000805704">
    <property type="component" value="Chromosome 1"/>
</dbReference>
<protein>
    <submittedName>
        <fullName evidence="1">Cdc42-interacting protein 4-like protein</fullName>
    </submittedName>
</protein>
<dbReference type="EMBL" id="CM024789">
    <property type="protein sequence ID" value="KAG8014623.1"/>
    <property type="molecule type" value="Genomic_DNA"/>
</dbReference>
<evidence type="ECO:0000313" key="1">
    <source>
        <dbReference type="EMBL" id="KAG8014623.1"/>
    </source>
</evidence>
<comment type="caution">
    <text evidence="1">The sequence shown here is derived from an EMBL/GenBank/DDBJ whole genome shotgun (WGS) entry which is preliminary data.</text>
</comment>
<reference evidence="1" key="1">
    <citation type="submission" date="2020-04" db="EMBL/GenBank/DDBJ databases">
        <title>A chromosome-scale assembly and high-density genetic map of the yellow drum (Nibea albiflora) genome.</title>
        <authorList>
            <person name="Xu D."/>
            <person name="Zhang W."/>
            <person name="Chen R."/>
            <person name="Tan P."/>
            <person name="Wang L."/>
            <person name="Song H."/>
            <person name="Tian L."/>
            <person name="Zhu Q."/>
            <person name="Wang B."/>
        </authorList>
    </citation>
    <scope>NUCLEOTIDE SEQUENCE</scope>
    <source>
        <strain evidence="1">ZJHYS-2018</strain>
    </source>
</reference>
<gene>
    <name evidence="1" type="primary">TRIP10.2</name>
    <name evidence="1" type="ORF">GBF38_003189</name>
</gene>
<feature type="non-terminal residue" evidence="1">
    <location>
        <position position="1"/>
    </location>
</feature>
<name>A0ACB7FLB9_NIBAL</name>